<keyword evidence="3" id="KW-1185">Reference proteome</keyword>
<feature type="transmembrane region" description="Helical" evidence="1">
    <location>
        <begin position="12"/>
        <end position="33"/>
    </location>
</feature>
<keyword evidence="1" id="KW-0812">Transmembrane</keyword>
<protein>
    <recommendedName>
        <fullName evidence="4">DUF420 domain-containing protein</fullName>
    </recommendedName>
</protein>
<dbReference type="EMBL" id="PXYH01000003">
    <property type="protein sequence ID" value="PSJ46929.1"/>
    <property type="molecule type" value="Genomic_DNA"/>
</dbReference>
<dbReference type="RefSeq" id="WP_106452292.1">
    <property type="nucleotide sequence ID" value="NZ_PXYH01000003.1"/>
</dbReference>
<evidence type="ECO:0000256" key="1">
    <source>
        <dbReference type="SAM" id="Phobius"/>
    </source>
</evidence>
<comment type="caution">
    <text evidence="2">The sequence shown here is derived from an EMBL/GenBank/DDBJ whole genome shotgun (WGS) entry which is preliminary data.</text>
</comment>
<evidence type="ECO:0000313" key="2">
    <source>
        <dbReference type="EMBL" id="PSJ46929.1"/>
    </source>
</evidence>
<gene>
    <name evidence="2" type="ORF">C7I36_03245</name>
</gene>
<reference evidence="2 3" key="1">
    <citation type="submission" date="2018-03" db="EMBL/GenBank/DDBJ databases">
        <title>The draft genome of Zobellella taiwanensis JCM 13381.</title>
        <authorList>
            <person name="Liu L."/>
            <person name="Li L."/>
            <person name="Wang T."/>
            <person name="Zhang X."/>
            <person name="Liang L."/>
        </authorList>
    </citation>
    <scope>NUCLEOTIDE SEQUENCE [LARGE SCALE GENOMIC DNA]</scope>
    <source>
        <strain evidence="2 3">JCM 13381</strain>
    </source>
</reference>
<organism evidence="2 3">
    <name type="scientific">Zobellella taiwanensis</name>
    <dbReference type="NCBI Taxonomy" id="347535"/>
    <lineage>
        <taxon>Bacteria</taxon>
        <taxon>Pseudomonadati</taxon>
        <taxon>Pseudomonadota</taxon>
        <taxon>Gammaproteobacteria</taxon>
        <taxon>Aeromonadales</taxon>
        <taxon>Aeromonadaceae</taxon>
        <taxon>Zobellella</taxon>
    </lineage>
</organism>
<sequence length="114" mass="13392">MATRRKDWLGRLLAGLTIGGWTLYVLLLILFHYGRPERRFGYLSYLEVEVRTHWLTLPTLWFHLGIWGALGLAVTTFTLVHLKGRRHSQYLKVYLVMLASAAVFTLLLYYFYPE</sequence>
<keyword evidence="1" id="KW-1133">Transmembrane helix</keyword>
<name>A0A2P7R9Q6_9GAMM</name>
<keyword evidence="1" id="KW-0472">Membrane</keyword>
<evidence type="ECO:0008006" key="4">
    <source>
        <dbReference type="Google" id="ProtNLM"/>
    </source>
</evidence>
<dbReference type="OrthoDB" id="6240672at2"/>
<dbReference type="Proteomes" id="UP000242181">
    <property type="component" value="Unassembled WGS sequence"/>
</dbReference>
<evidence type="ECO:0000313" key="3">
    <source>
        <dbReference type="Proteomes" id="UP000242181"/>
    </source>
</evidence>
<feature type="transmembrane region" description="Helical" evidence="1">
    <location>
        <begin position="94"/>
        <end position="112"/>
    </location>
</feature>
<proteinExistence type="predicted"/>
<dbReference type="AlphaFoldDB" id="A0A2P7R9Q6"/>
<feature type="transmembrane region" description="Helical" evidence="1">
    <location>
        <begin position="60"/>
        <end position="82"/>
    </location>
</feature>
<accession>A0A2P7R9Q6</accession>